<proteinExistence type="predicted"/>
<evidence type="ECO:0000313" key="5">
    <source>
        <dbReference type="Proteomes" id="UP000647491"/>
    </source>
</evidence>
<dbReference type="SUPFAM" id="SSF56601">
    <property type="entry name" value="beta-lactamase/transpeptidase-like"/>
    <property type="match status" value="1"/>
</dbReference>
<dbReference type="Pfam" id="PF21922">
    <property type="entry name" value="PBP_dimer_2"/>
    <property type="match status" value="1"/>
</dbReference>
<dbReference type="Gene3D" id="3.40.710.10">
    <property type="entry name" value="DD-peptidase/beta-lactamase superfamily"/>
    <property type="match status" value="1"/>
</dbReference>
<keyword evidence="1" id="KW-0472">Membrane</keyword>
<sequence length="475" mass="51767">MKKTRPNPRANKNILWFAYGVVGVFAAMGLYMGVFLQFQSEDVINNPYNARIAGMADRVVRGKLLADDGTVIAETVVGEDGKETRSYPYGELFAHVAGYSTMGKTGLESLVNFHLLSSHVNLMEKIIDELSGEKSTGDNVATTLNLRLQQTAWDALGDRRGAVIAMEPDTGKVLAMVSKPAFDPNTVEAEWDSLVNGDSKEARLLNRATQGLYPPGSTFKVITALEYMREHPGAYDGFHFSCDGIYEYENIRIQCYHKTAHGEEDFAASFANSCNGAFASLGLELDLDGLKGLSEQLLFNRDQPLSIPYKQSVYQMEADAEDWEIMQTAMGQGSTLMTPMHNLMVMAAIANDGILMKPYFVDHVENPGGQTVKKFKPEAYGELMVANEAAALKELLVRVVNEGTGSSLRTDAYQAAGKTGSAEFETGKETHAWFVGYAPAEDPKLAVCVIVEEGGSGGRTAGPIAKKLFDAYLIP</sequence>
<name>A0ABR7NUN0_9FIRM</name>
<keyword evidence="1" id="KW-1133">Transmembrane helix</keyword>
<feature type="domain" description="Penicillin-binding protein transpeptidase" evidence="2">
    <location>
        <begin position="161"/>
        <end position="469"/>
    </location>
</feature>
<evidence type="ECO:0000259" key="3">
    <source>
        <dbReference type="Pfam" id="PF21922"/>
    </source>
</evidence>
<dbReference type="Proteomes" id="UP000647491">
    <property type="component" value="Unassembled WGS sequence"/>
</dbReference>
<dbReference type="SUPFAM" id="SSF56519">
    <property type="entry name" value="Penicillin binding protein dimerisation domain"/>
    <property type="match status" value="1"/>
</dbReference>
<evidence type="ECO:0000259" key="2">
    <source>
        <dbReference type="Pfam" id="PF00905"/>
    </source>
</evidence>
<dbReference type="InterPro" id="IPR012338">
    <property type="entry name" value="Beta-lactam/transpept-like"/>
</dbReference>
<evidence type="ECO:0000313" key="4">
    <source>
        <dbReference type="EMBL" id="MBC8599306.1"/>
    </source>
</evidence>
<accession>A0ABR7NUN0</accession>
<keyword evidence="5" id="KW-1185">Reference proteome</keyword>
<dbReference type="Gene3D" id="3.90.1310.10">
    <property type="entry name" value="Penicillin-binding protein 2a (Domain 2)"/>
    <property type="match status" value="1"/>
</dbReference>
<reference evidence="4 5" key="1">
    <citation type="submission" date="2020-08" db="EMBL/GenBank/DDBJ databases">
        <title>Genome public.</title>
        <authorList>
            <person name="Liu C."/>
            <person name="Sun Q."/>
        </authorList>
    </citation>
    <scope>NUCLEOTIDE SEQUENCE [LARGE SCALE GENOMIC DNA]</scope>
    <source>
        <strain evidence="4 5">BX10</strain>
    </source>
</reference>
<dbReference type="PANTHER" id="PTHR30627:SF24">
    <property type="entry name" value="PENICILLIN-BINDING PROTEIN 4B"/>
    <property type="match status" value="1"/>
</dbReference>
<evidence type="ECO:0000256" key="1">
    <source>
        <dbReference type="SAM" id="Phobius"/>
    </source>
</evidence>
<comment type="caution">
    <text evidence="4">The sequence shown here is derived from an EMBL/GenBank/DDBJ whole genome shotgun (WGS) entry which is preliminary data.</text>
</comment>
<dbReference type="InterPro" id="IPR050515">
    <property type="entry name" value="Beta-lactam/transpept"/>
</dbReference>
<protein>
    <submittedName>
        <fullName evidence="4">Penicillin-binding protein 2</fullName>
    </submittedName>
</protein>
<dbReference type="Pfam" id="PF00905">
    <property type="entry name" value="Transpeptidase"/>
    <property type="match status" value="1"/>
</dbReference>
<organism evidence="4 5">
    <name type="scientific">Enterocloster hominis</name>
    <name type="common">ex Liu et al. 2021</name>
    <dbReference type="NCBI Taxonomy" id="2763663"/>
    <lineage>
        <taxon>Bacteria</taxon>
        <taxon>Bacillati</taxon>
        <taxon>Bacillota</taxon>
        <taxon>Clostridia</taxon>
        <taxon>Lachnospirales</taxon>
        <taxon>Lachnospiraceae</taxon>
        <taxon>Enterocloster</taxon>
    </lineage>
</organism>
<keyword evidence="1" id="KW-0812">Transmembrane</keyword>
<dbReference type="InterPro" id="IPR054120">
    <property type="entry name" value="PBPA_dimer"/>
</dbReference>
<feature type="transmembrane region" description="Helical" evidence="1">
    <location>
        <begin position="14"/>
        <end position="36"/>
    </location>
</feature>
<gene>
    <name evidence="4" type="ORF">H8708_08710</name>
</gene>
<dbReference type="InterPro" id="IPR036138">
    <property type="entry name" value="PBP_dimer_sf"/>
</dbReference>
<dbReference type="InterPro" id="IPR001460">
    <property type="entry name" value="PCN-bd_Tpept"/>
</dbReference>
<dbReference type="EMBL" id="JACRTJ010000018">
    <property type="protein sequence ID" value="MBC8599306.1"/>
    <property type="molecule type" value="Genomic_DNA"/>
</dbReference>
<dbReference type="PANTHER" id="PTHR30627">
    <property type="entry name" value="PEPTIDOGLYCAN D,D-TRANSPEPTIDASE"/>
    <property type="match status" value="1"/>
</dbReference>
<dbReference type="RefSeq" id="WP_262427589.1">
    <property type="nucleotide sequence ID" value="NZ_JACRTJ010000018.1"/>
</dbReference>
<feature type="domain" description="Penicillin binding protein A dimerisation" evidence="3">
    <location>
        <begin position="61"/>
        <end position="140"/>
    </location>
</feature>